<protein>
    <submittedName>
        <fullName evidence="2">ABC transporter permease</fullName>
    </submittedName>
</protein>
<dbReference type="Pfam" id="PF12679">
    <property type="entry name" value="ABC2_membrane_2"/>
    <property type="match status" value="1"/>
</dbReference>
<sequence length="249" mass="27728">MWTIAARELRSLLSSPLAWSILAVMQLISSWNFAKVVELFLRPDIQSRLANEPNAPGITMMIVSSLFSWIGIILLLVMPLLTMRLISEERRNKTLPLLLSAPVSMTGIIMGKFLGLMSFLLIMLAMLMLMPLSLLLGGHLDFGHLAAGLLGTILLLGALAAIGLYISTLTAHPTIAAISTFGVLLFLWMIDWAEYLEEQGGVLTYLSMMNHYQPLLEGIFSTEDVIYYILFITLFLILSIQRLDADRIQ</sequence>
<dbReference type="STRING" id="40754.THII_1968"/>
<reference evidence="2 3" key="1">
    <citation type="journal article" date="2014" name="ISME J.">
        <title>Ecophysiology of Thioploca ingrica as revealed by the complete genome sequence supplemented with proteomic evidence.</title>
        <authorList>
            <person name="Kojima H."/>
            <person name="Ogura Y."/>
            <person name="Yamamoto N."/>
            <person name="Togashi T."/>
            <person name="Mori H."/>
            <person name="Watanabe T."/>
            <person name="Nemoto F."/>
            <person name="Kurokawa K."/>
            <person name="Hayashi T."/>
            <person name="Fukui M."/>
        </authorList>
    </citation>
    <scope>NUCLEOTIDE SEQUENCE [LARGE SCALE GENOMIC DNA]</scope>
</reference>
<feature type="transmembrane region" description="Helical" evidence="1">
    <location>
        <begin position="12"/>
        <end position="34"/>
    </location>
</feature>
<accession>A0A090AM51</accession>
<dbReference type="EMBL" id="AP014633">
    <property type="protein sequence ID" value="BAP56265.1"/>
    <property type="molecule type" value="Genomic_DNA"/>
</dbReference>
<keyword evidence="3" id="KW-1185">Reference proteome</keyword>
<feature type="transmembrane region" description="Helical" evidence="1">
    <location>
        <begin position="58"/>
        <end position="81"/>
    </location>
</feature>
<name>A0A090AM51_9GAMM</name>
<keyword evidence="1" id="KW-0472">Membrane</keyword>
<dbReference type="GO" id="GO:0140359">
    <property type="term" value="F:ABC-type transporter activity"/>
    <property type="evidence" value="ECO:0007669"/>
    <property type="project" value="InterPro"/>
</dbReference>
<evidence type="ECO:0000313" key="3">
    <source>
        <dbReference type="Proteomes" id="UP000031623"/>
    </source>
</evidence>
<dbReference type="GO" id="GO:0005886">
    <property type="term" value="C:plasma membrane"/>
    <property type="evidence" value="ECO:0007669"/>
    <property type="project" value="UniProtKB-SubCell"/>
</dbReference>
<gene>
    <name evidence="2" type="ORF">THII_1968</name>
</gene>
<dbReference type="Proteomes" id="UP000031623">
    <property type="component" value="Chromosome"/>
</dbReference>
<keyword evidence="1" id="KW-1133">Transmembrane helix</keyword>
<dbReference type="KEGG" id="tig:THII_1968"/>
<organism evidence="2 3">
    <name type="scientific">Thioploca ingrica</name>
    <dbReference type="NCBI Taxonomy" id="40754"/>
    <lineage>
        <taxon>Bacteria</taxon>
        <taxon>Pseudomonadati</taxon>
        <taxon>Pseudomonadota</taxon>
        <taxon>Gammaproteobacteria</taxon>
        <taxon>Thiotrichales</taxon>
        <taxon>Thiotrichaceae</taxon>
        <taxon>Thioploca</taxon>
    </lineage>
</organism>
<keyword evidence="1" id="KW-0812">Transmembrane</keyword>
<dbReference type="OrthoDB" id="9794512at2"/>
<proteinExistence type="predicted"/>
<evidence type="ECO:0000256" key="1">
    <source>
        <dbReference type="SAM" id="Phobius"/>
    </source>
</evidence>
<dbReference type="HOGENOM" id="CLU_081003_1_0_6"/>
<feature type="transmembrane region" description="Helical" evidence="1">
    <location>
        <begin position="225"/>
        <end position="243"/>
    </location>
</feature>
<feature type="transmembrane region" description="Helical" evidence="1">
    <location>
        <begin position="142"/>
        <end position="166"/>
    </location>
</feature>
<evidence type="ECO:0000313" key="2">
    <source>
        <dbReference type="EMBL" id="BAP56265.1"/>
    </source>
</evidence>
<feature type="transmembrane region" description="Helical" evidence="1">
    <location>
        <begin position="113"/>
        <end position="136"/>
    </location>
</feature>
<feature type="transmembrane region" description="Helical" evidence="1">
    <location>
        <begin position="173"/>
        <end position="190"/>
    </location>
</feature>
<dbReference type="AlphaFoldDB" id="A0A090AM51"/>
<dbReference type="PANTHER" id="PTHR43471">
    <property type="entry name" value="ABC TRANSPORTER PERMEASE"/>
    <property type="match status" value="1"/>
</dbReference>